<name>A0AA35P1B7_9SAUR</name>
<reference evidence="2" key="1">
    <citation type="submission" date="2022-12" db="EMBL/GenBank/DDBJ databases">
        <authorList>
            <person name="Alioto T."/>
            <person name="Alioto T."/>
            <person name="Gomez Garrido J."/>
        </authorList>
    </citation>
    <scope>NUCLEOTIDE SEQUENCE</scope>
</reference>
<feature type="signal peptide" evidence="1">
    <location>
        <begin position="1"/>
        <end position="44"/>
    </location>
</feature>
<gene>
    <name evidence="2" type="ORF">PODLI_1B041642</name>
</gene>
<evidence type="ECO:0000256" key="1">
    <source>
        <dbReference type="SAM" id="SignalP"/>
    </source>
</evidence>
<evidence type="ECO:0000313" key="2">
    <source>
        <dbReference type="EMBL" id="CAI5771369.1"/>
    </source>
</evidence>
<proteinExistence type="predicted"/>
<organism evidence="2 3">
    <name type="scientific">Podarcis lilfordi</name>
    <name type="common">Lilford's wall lizard</name>
    <dbReference type="NCBI Taxonomy" id="74358"/>
    <lineage>
        <taxon>Eukaryota</taxon>
        <taxon>Metazoa</taxon>
        <taxon>Chordata</taxon>
        <taxon>Craniata</taxon>
        <taxon>Vertebrata</taxon>
        <taxon>Euteleostomi</taxon>
        <taxon>Lepidosauria</taxon>
        <taxon>Squamata</taxon>
        <taxon>Bifurcata</taxon>
        <taxon>Unidentata</taxon>
        <taxon>Episquamata</taxon>
        <taxon>Laterata</taxon>
        <taxon>Lacertibaenia</taxon>
        <taxon>Lacertidae</taxon>
        <taxon>Podarcis</taxon>
    </lineage>
</organism>
<keyword evidence="1" id="KW-0732">Signal</keyword>
<dbReference type="EMBL" id="OX395128">
    <property type="protein sequence ID" value="CAI5771369.1"/>
    <property type="molecule type" value="Genomic_DNA"/>
</dbReference>
<sequence>MGIMTGTPWGFSQSLAHLLAPRLAPCSALLLVVHLAAMLEQLEGELCAACPALCMRSLPADLASDDGPQRVVHTSWELHGDRPMKLLLLVKNAAAAFLYWHKYSLRSVGHLHPFHMYRYEGTQLQNPGGLKG</sequence>
<accession>A0AA35P1B7</accession>
<keyword evidence="3" id="KW-1185">Reference proteome</keyword>
<dbReference type="AlphaFoldDB" id="A0AA35P1B7"/>
<protein>
    <submittedName>
        <fullName evidence="2">Uncharacterized protein</fullName>
    </submittedName>
</protein>
<dbReference type="Proteomes" id="UP001178461">
    <property type="component" value="Chromosome 3"/>
</dbReference>
<evidence type="ECO:0000313" key="3">
    <source>
        <dbReference type="Proteomes" id="UP001178461"/>
    </source>
</evidence>
<feature type="chain" id="PRO_5041243355" evidence="1">
    <location>
        <begin position="45"/>
        <end position="132"/>
    </location>
</feature>